<dbReference type="GO" id="GO:0006508">
    <property type="term" value="P:proteolysis"/>
    <property type="evidence" value="ECO:0007669"/>
    <property type="project" value="UniProtKB-KW"/>
</dbReference>
<feature type="signal peptide" evidence="3">
    <location>
        <begin position="1"/>
        <end position="22"/>
    </location>
</feature>
<dbReference type="CDD" id="cd00190">
    <property type="entry name" value="Tryp_SPc"/>
    <property type="match status" value="1"/>
</dbReference>
<dbReference type="FunFam" id="2.40.10.10:FF:000068">
    <property type="entry name" value="transmembrane protease serine 2"/>
    <property type="match status" value="1"/>
</dbReference>
<gene>
    <name evidence="5" type="ORF">CLODIP_2_CD07615</name>
</gene>
<feature type="domain" description="Peptidase S1" evidence="4">
    <location>
        <begin position="38"/>
        <end position="245"/>
    </location>
</feature>
<dbReference type="SMART" id="SM00020">
    <property type="entry name" value="Tryp_SPc"/>
    <property type="match status" value="1"/>
</dbReference>
<dbReference type="AlphaFoldDB" id="A0A8S1DXV4"/>
<dbReference type="PRINTS" id="PR00722">
    <property type="entry name" value="CHYMOTRYPSIN"/>
</dbReference>
<dbReference type="Pfam" id="PF00089">
    <property type="entry name" value="Trypsin"/>
    <property type="match status" value="1"/>
</dbReference>
<protein>
    <recommendedName>
        <fullName evidence="4">Peptidase S1 domain-containing protein</fullName>
    </recommendedName>
</protein>
<keyword evidence="2" id="KW-0378">Hydrolase</keyword>
<name>A0A8S1DXV4_9INSE</name>
<evidence type="ECO:0000259" key="4">
    <source>
        <dbReference type="PROSITE" id="PS50240"/>
    </source>
</evidence>
<sequence>MNFLWSMLFFATFCADFAWARAAANPFVDQQLTVKGRIIGGTNARKGEFPWQVSLHIRGFGHFCGGSIVYLKHIVTAAHCSKHNLDVLSVVAGSIYRDEGIRFGVRSIIIHPDYDLSAKIVQAYDIAVWELDEYFTFSENIQPVLIGEGRVKNWWLMTVSGWGDTRRSGGKTPYNLQKAEVRIVSKEKCNKMYTVTTGRGIYKNTICAGGEGIDTCYGDSGGPLVKDGRLMIEVFLAFIVNKILN</sequence>
<reference evidence="5 6" key="1">
    <citation type="submission" date="2020-04" db="EMBL/GenBank/DDBJ databases">
        <authorList>
            <person name="Alioto T."/>
            <person name="Alioto T."/>
            <person name="Gomez Garrido J."/>
        </authorList>
    </citation>
    <scope>NUCLEOTIDE SEQUENCE [LARGE SCALE GENOMIC DNA]</scope>
</reference>
<keyword evidence="1" id="KW-1015">Disulfide bond</keyword>
<accession>A0A8S1DXV4</accession>
<dbReference type="InterPro" id="IPR018114">
    <property type="entry name" value="TRYPSIN_HIS"/>
</dbReference>
<organism evidence="5 6">
    <name type="scientific">Cloeon dipterum</name>
    <dbReference type="NCBI Taxonomy" id="197152"/>
    <lineage>
        <taxon>Eukaryota</taxon>
        <taxon>Metazoa</taxon>
        <taxon>Ecdysozoa</taxon>
        <taxon>Arthropoda</taxon>
        <taxon>Hexapoda</taxon>
        <taxon>Insecta</taxon>
        <taxon>Pterygota</taxon>
        <taxon>Palaeoptera</taxon>
        <taxon>Ephemeroptera</taxon>
        <taxon>Pisciforma</taxon>
        <taxon>Baetidae</taxon>
        <taxon>Cloeon</taxon>
    </lineage>
</organism>
<dbReference type="OrthoDB" id="10059102at2759"/>
<dbReference type="PANTHER" id="PTHR24252">
    <property type="entry name" value="ACROSIN-RELATED"/>
    <property type="match status" value="1"/>
</dbReference>
<comment type="caution">
    <text evidence="5">The sequence shown here is derived from an EMBL/GenBank/DDBJ whole genome shotgun (WGS) entry which is preliminary data.</text>
</comment>
<keyword evidence="6" id="KW-1185">Reference proteome</keyword>
<evidence type="ECO:0000256" key="3">
    <source>
        <dbReference type="SAM" id="SignalP"/>
    </source>
</evidence>
<evidence type="ECO:0000256" key="1">
    <source>
        <dbReference type="ARBA" id="ARBA00023157"/>
    </source>
</evidence>
<dbReference type="InterPro" id="IPR009003">
    <property type="entry name" value="Peptidase_S1_PA"/>
</dbReference>
<dbReference type="InterPro" id="IPR033116">
    <property type="entry name" value="TRYPSIN_SER"/>
</dbReference>
<dbReference type="Proteomes" id="UP000494165">
    <property type="component" value="Unassembled WGS sequence"/>
</dbReference>
<keyword evidence="2" id="KW-0645">Protease</keyword>
<dbReference type="SUPFAM" id="SSF50494">
    <property type="entry name" value="Trypsin-like serine proteases"/>
    <property type="match status" value="1"/>
</dbReference>
<dbReference type="Gene3D" id="2.40.10.10">
    <property type="entry name" value="Trypsin-like serine proteases"/>
    <property type="match status" value="1"/>
</dbReference>
<dbReference type="GO" id="GO:0004252">
    <property type="term" value="F:serine-type endopeptidase activity"/>
    <property type="evidence" value="ECO:0007669"/>
    <property type="project" value="InterPro"/>
</dbReference>
<dbReference type="EMBL" id="CADEPI010000286">
    <property type="protein sequence ID" value="CAB3382865.1"/>
    <property type="molecule type" value="Genomic_DNA"/>
</dbReference>
<proteinExistence type="predicted"/>
<evidence type="ECO:0000313" key="5">
    <source>
        <dbReference type="EMBL" id="CAB3382865.1"/>
    </source>
</evidence>
<feature type="chain" id="PRO_5035839198" description="Peptidase S1 domain-containing protein" evidence="3">
    <location>
        <begin position="23"/>
        <end position="245"/>
    </location>
</feature>
<evidence type="ECO:0000256" key="2">
    <source>
        <dbReference type="RuleBase" id="RU363034"/>
    </source>
</evidence>
<dbReference type="PROSITE" id="PS00134">
    <property type="entry name" value="TRYPSIN_HIS"/>
    <property type="match status" value="1"/>
</dbReference>
<keyword evidence="2" id="KW-0720">Serine protease</keyword>
<dbReference type="InterPro" id="IPR001314">
    <property type="entry name" value="Peptidase_S1A"/>
</dbReference>
<dbReference type="InterPro" id="IPR001254">
    <property type="entry name" value="Trypsin_dom"/>
</dbReference>
<evidence type="ECO:0000313" key="6">
    <source>
        <dbReference type="Proteomes" id="UP000494165"/>
    </source>
</evidence>
<keyword evidence="3" id="KW-0732">Signal</keyword>
<dbReference type="InterPro" id="IPR043504">
    <property type="entry name" value="Peptidase_S1_PA_chymotrypsin"/>
</dbReference>
<dbReference type="PANTHER" id="PTHR24252:SF11">
    <property type="entry name" value="ATRIAL NATRIURETIC PEPTIDE-CONVERTING ENZYME ISOFORM X1"/>
    <property type="match status" value="1"/>
</dbReference>
<dbReference type="PROSITE" id="PS50240">
    <property type="entry name" value="TRYPSIN_DOM"/>
    <property type="match status" value="1"/>
</dbReference>
<dbReference type="PROSITE" id="PS00135">
    <property type="entry name" value="TRYPSIN_SER"/>
    <property type="match status" value="1"/>
</dbReference>